<keyword evidence="2" id="KW-1133">Transmembrane helix</keyword>
<evidence type="ECO:0000313" key="4">
    <source>
        <dbReference type="Proteomes" id="UP001190700"/>
    </source>
</evidence>
<sequence length="609" mass="66499">MASCRQRSRISAIASALQVIRLQELAPGYDLVVSGGAYAPDTKIESINHIVDMSFDHYDLTPQHPPLFPPPCVPLGHCLVVFSGVAALIPPFFLSAFALARGRVEPHRIFHLRPSWGVHVPTLALLSTPVSSRGRRRIVGTSSLRSKPTSTVDAPTAFDYFNDPDVLGTTPVEEGREDEYVDQLAYAFQYGSDLLSFLKSTGLKMPAAKLLDLEHDHEFYHVTVNEILFSILPHPLRGNALSVYHECARHHPADGRYALQRLRYEVEGVPDSDGMRFWTQLRAVVLTEIEDPAPQLALIRRLGDRHQKLKPNYNDSDRVADLWHVLSESAKKSPYVAPLYLVGLRELRAGATFTFARRALRIRLAFRDESPLATLSPSSAPPAASDIPPEGSGYRPKGGGQKPPQHPPRPVAMALRAQKQSMAPLEGKWVTDTPNSLYRKWSGTGFPCTVCFRLWNVTDAHPDTRGACPWVCIEAFANDRHLEMSKPAASRPSLDASAAVMSLPPPAVDTPAPPVEGQTAAAFHSVRLTELLAPGGGDAIDPVGTDALVVPAKDADTSPPPDEPEEPACFGAAFDDEDDTDWPALRSSPIWLPKSSAVTGDVHGDFPKP</sequence>
<dbReference type="EMBL" id="LGRX02003156">
    <property type="protein sequence ID" value="KAK3282786.1"/>
    <property type="molecule type" value="Genomic_DNA"/>
</dbReference>
<feature type="transmembrane region" description="Helical" evidence="2">
    <location>
        <begin position="74"/>
        <end position="100"/>
    </location>
</feature>
<feature type="region of interest" description="Disordered" evidence="1">
    <location>
        <begin position="373"/>
        <end position="409"/>
    </location>
</feature>
<name>A0AAE0GSN7_9CHLO</name>
<comment type="caution">
    <text evidence="3">The sequence shown here is derived from an EMBL/GenBank/DDBJ whole genome shotgun (WGS) entry which is preliminary data.</text>
</comment>
<organism evidence="3 4">
    <name type="scientific">Cymbomonas tetramitiformis</name>
    <dbReference type="NCBI Taxonomy" id="36881"/>
    <lineage>
        <taxon>Eukaryota</taxon>
        <taxon>Viridiplantae</taxon>
        <taxon>Chlorophyta</taxon>
        <taxon>Pyramimonadophyceae</taxon>
        <taxon>Pyramimonadales</taxon>
        <taxon>Pyramimonadaceae</taxon>
        <taxon>Cymbomonas</taxon>
    </lineage>
</organism>
<gene>
    <name evidence="3" type="ORF">CYMTET_9487</name>
</gene>
<feature type="region of interest" description="Disordered" evidence="1">
    <location>
        <begin position="551"/>
        <end position="587"/>
    </location>
</feature>
<evidence type="ECO:0000256" key="1">
    <source>
        <dbReference type="SAM" id="MobiDB-lite"/>
    </source>
</evidence>
<evidence type="ECO:0000313" key="3">
    <source>
        <dbReference type="EMBL" id="KAK3282786.1"/>
    </source>
</evidence>
<accession>A0AAE0GSN7</accession>
<reference evidence="3 4" key="1">
    <citation type="journal article" date="2015" name="Genome Biol. Evol.">
        <title>Comparative Genomics of a Bacterivorous Green Alga Reveals Evolutionary Causalities and Consequences of Phago-Mixotrophic Mode of Nutrition.</title>
        <authorList>
            <person name="Burns J.A."/>
            <person name="Paasch A."/>
            <person name="Narechania A."/>
            <person name="Kim E."/>
        </authorList>
    </citation>
    <scope>NUCLEOTIDE SEQUENCE [LARGE SCALE GENOMIC DNA]</scope>
    <source>
        <strain evidence="3 4">PLY_AMNH</strain>
    </source>
</reference>
<keyword evidence="4" id="KW-1185">Reference proteome</keyword>
<dbReference type="AlphaFoldDB" id="A0AAE0GSN7"/>
<keyword evidence="2" id="KW-0812">Transmembrane</keyword>
<evidence type="ECO:0000256" key="2">
    <source>
        <dbReference type="SAM" id="Phobius"/>
    </source>
</evidence>
<protein>
    <submittedName>
        <fullName evidence="3">Uncharacterized protein</fullName>
    </submittedName>
</protein>
<keyword evidence="2" id="KW-0472">Membrane</keyword>
<dbReference type="Proteomes" id="UP001190700">
    <property type="component" value="Unassembled WGS sequence"/>
</dbReference>
<proteinExistence type="predicted"/>
<feature type="compositionally biased region" description="Low complexity" evidence="1">
    <location>
        <begin position="373"/>
        <end position="385"/>
    </location>
</feature>